<dbReference type="EMBL" id="VBOT01000038">
    <property type="protein sequence ID" value="TMQ52285.1"/>
    <property type="molecule type" value="Genomic_DNA"/>
</dbReference>
<proteinExistence type="predicted"/>
<feature type="transmembrane region" description="Helical" evidence="1">
    <location>
        <begin position="366"/>
        <end position="390"/>
    </location>
</feature>
<sequence>MTTFLEEPIAAAPSSTALRARVPGYLAATALASTSVIVGLLWDISWHRTIGRDRFLTPAHLAIYLGGLVGGLASGARVLKTTFAGCPEERAASVGFWGLRGPLGAWLCIWGSFAMLTSAPFDNWWHNAYGLDVEILSPPHTVLGLGMIAIEMGAMLLVLAHQNRAGGASSALGWLYVYCAGIALLMAATIAWEYTGFPNMMHSALFYKVSAAAFPLFMIGPARAAAIRSPVTAIAAVYTGLTLAMMWILQLFPATPLLGPIYNPVGHMQPPTFPLLLVVPAVALDLLLERLGGRSKWRLAAALGVTFVLSLLVVQWFFAEFLLSPAARNFVFAADHWNYGSRLGPWRYEYWNLDRDGAGRWSGARFALGIVWAMAVATVTSRVGLGWGAWMARVRR</sequence>
<dbReference type="AlphaFoldDB" id="A0A538SLQ9"/>
<feature type="transmembrane region" description="Helical" evidence="1">
    <location>
        <begin position="103"/>
        <end position="121"/>
    </location>
</feature>
<evidence type="ECO:0000313" key="3">
    <source>
        <dbReference type="Proteomes" id="UP000320184"/>
    </source>
</evidence>
<feature type="transmembrane region" description="Helical" evidence="1">
    <location>
        <begin position="24"/>
        <end position="44"/>
    </location>
</feature>
<keyword evidence="1" id="KW-0472">Membrane</keyword>
<dbReference type="Proteomes" id="UP000320184">
    <property type="component" value="Unassembled WGS sequence"/>
</dbReference>
<evidence type="ECO:0000256" key="1">
    <source>
        <dbReference type="SAM" id="Phobius"/>
    </source>
</evidence>
<reference evidence="2 3" key="1">
    <citation type="journal article" date="2019" name="Nat. Microbiol.">
        <title>Mediterranean grassland soil C-N compound turnover is dependent on rainfall and depth, and is mediated by genomically divergent microorganisms.</title>
        <authorList>
            <person name="Diamond S."/>
            <person name="Andeer P.F."/>
            <person name="Li Z."/>
            <person name="Crits-Christoph A."/>
            <person name="Burstein D."/>
            <person name="Anantharaman K."/>
            <person name="Lane K.R."/>
            <person name="Thomas B.C."/>
            <person name="Pan C."/>
            <person name="Northen T.R."/>
            <person name="Banfield J.F."/>
        </authorList>
    </citation>
    <scope>NUCLEOTIDE SEQUENCE [LARGE SCALE GENOMIC DNA]</scope>
    <source>
        <strain evidence="2">WS_3</strain>
    </source>
</reference>
<keyword evidence="1" id="KW-1133">Transmembrane helix</keyword>
<name>A0A538SLQ9_UNCEI</name>
<organism evidence="2 3">
    <name type="scientific">Eiseniibacteriota bacterium</name>
    <dbReference type="NCBI Taxonomy" id="2212470"/>
    <lineage>
        <taxon>Bacteria</taxon>
        <taxon>Candidatus Eiseniibacteriota</taxon>
    </lineage>
</organism>
<feature type="transmembrane region" description="Helical" evidence="1">
    <location>
        <begin position="141"/>
        <end position="160"/>
    </location>
</feature>
<feature type="transmembrane region" description="Helical" evidence="1">
    <location>
        <begin position="300"/>
        <end position="318"/>
    </location>
</feature>
<evidence type="ECO:0000313" key="2">
    <source>
        <dbReference type="EMBL" id="TMQ52285.1"/>
    </source>
</evidence>
<comment type="caution">
    <text evidence="2">The sequence shown here is derived from an EMBL/GenBank/DDBJ whole genome shotgun (WGS) entry which is preliminary data.</text>
</comment>
<gene>
    <name evidence="2" type="ORF">E6K73_03325</name>
</gene>
<accession>A0A538SLQ9</accession>
<protein>
    <submittedName>
        <fullName evidence="2">Uncharacterized protein</fullName>
    </submittedName>
</protein>
<feature type="transmembrane region" description="Helical" evidence="1">
    <location>
        <begin position="272"/>
        <end position="288"/>
    </location>
</feature>
<feature type="transmembrane region" description="Helical" evidence="1">
    <location>
        <begin position="172"/>
        <end position="194"/>
    </location>
</feature>
<keyword evidence="1" id="KW-0812">Transmembrane</keyword>
<feature type="transmembrane region" description="Helical" evidence="1">
    <location>
        <begin position="200"/>
        <end position="219"/>
    </location>
</feature>
<feature type="transmembrane region" description="Helical" evidence="1">
    <location>
        <begin position="231"/>
        <end position="252"/>
    </location>
</feature>